<dbReference type="PRINTS" id="PR01607">
    <property type="entry name" value="APYRASEFAMLY"/>
</dbReference>
<feature type="compositionally biased region" description="Basic and acidic residues" evidence="2">
    <location>
        <begin position="458"/>
        <end position="470"/>
    </location>
</feature>
<evidence type="ECO:0000259" key="5">
    <source>
        <dbReference type="Pfam" id="PF02872"/>
    </source>
</evidence>
<keyword evidence="1" id="KW-0732">Signal</keyword>
<feature type="region of interest" description="Disordered" evidence="2">
    <location>
        <begin position="448"/>
        <end position="473"/>
    </location>
</feature>
<proteinExistence type="predicted"/>
<dbReference type="Proteomes" id="UP000614741">
    <property type="component" value="Unassembled WGS sequence"/>
</dbReference>
<dbReference type="InterPro" id="IPR036907">
    <property type="entry name" value="5'-Nucleotdase_C_sf"/>
</dbReference>
<dbReference type="InterPro" id="IPR029052">
    <property type="entry name" value="Metallo-depent_PP-like"/>
</dbReference>
<dbReference type="InterPro" id="IPR011044">
    <property type="entry name" value="Quino_amine_DH_bsu"/>
</dbReference>
<dbReference type="Gene3D" id="3.60.21.10">
    <property type="match status" value="1"/>
</dbReference>
<evidence type="ECO:0008006" key="9">
    <source>
        <dbReference type="Google" id="ProtNLM"/>
    </source>
</evidence>
<protein>
    <recommendedName>
        <fullName evidence="9">5'-nucleotidase</fullName>
    </recommendedName>
</protein>
<evidence type="ECO:0000256" key="3">
    <source>
        <dbReference type="SAM" id="Phobius"/>
    </source>
</evidence>
<dbReference type="Pfam" id="PF02872">
    <property type="entry name" value="5_nucleotid_C"/>
    <property type="match status" value="1"/>
</dbReference>
<evidence type="ECO:0000256" key="2">
    <source>
        <dbReference type="SAM" id="MobiDB-lite"/>
    </source>
</evidence>
<dbReference type="SUPFAM" id="SSF55816">
    <property type="entry name" value="5'-nucleotidase (syn. UDP-sugar hydrolase), C-terminal domain"/>
    <property type="match status" value="1"/>
</dbReference>
<dbReference type="Pfam" id="PF22494">
    <property type="entry name" value="choice_anch_I"/>
    <property type="match status" value="1"/>
</dbReference>
<feature type="transmembrane region" description="Helical" evidence="3">
    <location>
        <begin position="1137"/>
        <end position="1155"/>
    </location>
</feature>
<accession>A0ABQ4DPB3</accession>
<name>A0ABQ4DPB3_9CELL</name>
<evidence type="ECO:0000259" key="4">
    <source>
        <dbReference type="Pfam" id="PF00149"/>
    </source>
</evidence>
<dbReference type="Gene3D" id="2.130.10.10">
    <property type="entry name" value="YVTN repeat-like/Quinoprotein amine dehydrogenase"/>
    <property type="match status" value="1"/>
</dbReference>
<dbReference type="Pfam" id="PF00149">
    <property type="entry name" value="Metallophos"/>
    <property type="match status" value="1"/>
</dbReference>
<feature type="domain" description="Calcineurin-like phosphoesterase" evidence="4">
    <location>
        <begin position="584"/>
        <end position="802"/>
    </location>
</feature>
<keyword evidence="3" id="KW-1133">Transmembrane helix</keyword>
<keyword evidence="3" id="KW-0812">Transmembrane</keyword>
<gene>
    <name evidence="7" type="ORF">Cph01nite_29520</name>
</gene>
<reference evidence="7 8" key="1">
    <citation type="submission" date="2021-01" db="EMBL/GenBank/DDBJ databases">
        <title>Whole genome shotgun sequence of Cellulomonas phragmiteti NBRC 110785.</title>
        <authorList>
            <person name="Komaki H."/>
            <person name="Tamura T."/>
        </authorList>
    </citation>
    <scope>NUCLEOTIDE SEQUENCE [LARGE SCALE GENOMIC DNA]</scope>
    <source>
        <strain evidence="7 8">NBRC 110785</strain>
    </source>
</reference>
<evidence type="ECO:0000256" key="1">
    <source>
        <dbReference type="ARBA" id="ARBA00022729"/>
    </source>
</evidence>
<evidence type="ECO:0000259" key="6">
    <source>
        <dbReference type="Pfam" id="PF22494"/>
    </source>
</evidence>
<feature type="domain" description="5'-Nucleotidase C-terminal" evidence="5">
    <location>
        <begin position="886"/>
        <end position="1057"/>
    </location>
</feature>
<organism evidence="7 8">
    <name type="scientific">Cellulomonas phragmiteti</name>
    <dbReference type="NCBI Taxonomy" id="478780"/>
    <lineage>
        <taxon>Bacteria</taxon>
        <taxon>Bacillati</taxon>
        <taxon>Actinomycetota</taxon>
        <taxon>Actinomycetes</taxon>
        <taxon>Micrococcales</taxon>
        <taxon>Cellulomonadaceae</taxon>
        <taxon>Cellulomonas</taxon>
    </lineage>
</organism>
<evidence type="ECO:0000313" key="8">
    <source>
        <dbReference type="Proteomes" id="UP000614741"/>
    </source>
</evidence>
<dbReference type="PANTHER" id="PTHR46928:SF1">
    <property type="entry name" value="MESENCHYME-SPECIFIC CELL SURFACE GLYCOPROTEIN"/>
    <property type="match status" value="1"/>
</dbReference>
<dbReference type="NCBIfam" id="NF038117">
    <property type="entry name" value="choice_anch_I"/>
    <property type="match status" value="1"/>
</dbReference>
<dbReference type="SUPFAM" id="SSF56300">
    <property type="entry name" value="Metallo-dependent phosphatases"/>
    <property type="match status" value="1"/>
</dbReference>
<dbReference type="InterPro" id="IPR004843">
    <property type="entry name" value="Calcineurin-like_PHP"/>
</dbReference>
<evidence type="ECO:0000313" key="7">
    <source>
        <dbReference type="EMBL" id="GIG41190.1"/>
    </source>
</evidence>
<dbReference type="PANTHER" id="PTHR46928">
    <property type="entry name" value="MESENCHYME-SPECIFIC CELL SURFACE GLYCOPROTEIN"/>
    <property type="match status" value="1"/>
</dbReference>
<dbReference type="InterPro" id="IPR015943">
    <property type="entry name" value="WD40/YVTN_repeat-like_dom_sf"/>
</dbReference>
<keyword evidence="8" id="KW-1185">Reference proteome</keyword>
<dbReference type="InterPro" id="IPR052956">
    <property type="entry name" value="Mesenchyme-surface_protein"/>
</dbReference>
<dbReference type="InterPro" id="IPR008334">
    <property type="entry name" value="5'-Nucleotdase_C"/>
</dbReference>
<keyword evidence="3" id="KW-0472">Membrane</keyword>
<dbReference type="RefSeq" id="WP_203675482.1">
    <property type="nucleotide sequence ID" value="NZ_BONP01000021.1"/>
</dbReference>
<feature type="domain" description="Choice-of-anchor I" evidence="6">
    <location>
        <begin position="71"/>
        <end position="566"/>
    </location>
</feature>
<sequence>MSDLRPHAPRARYRRGAATVAATALLSAGLVPALLAPASANLVAEPVRHAATDAALTLAPLGTYATGVFNASAAEIVVHHAGTQRLFVVNAQSGEVDVLDASDPTAPTKVGTIGVAGIEDAQGVTVPDGASVNSVDVRADGLVVVAVEHATKTERGWVAFLDAATLDVLGAVRVGAQPDRVVVAPDGAWAVTADEAEPADDYSTDPPGSVSVVALPSGVAAPAQEAVRTAGFEAFDAPGALPAGVRVFGPTGPGAPALLPSLNLEPEYVTVVGGTAYVTLQEANALATVDLGTATVTGIRALGTQDHAVVPLDPSDRDGGFAPRTYAGLRGLYQPDSIASYTAGGVTYLVTANEGDAREWGDYAEPARVKDLGKKGLAPVCAPLAGLTGDADLGRLNVSTASGLDATGTCYEELHAFGSRSFSIWTTDGTQVWDSGSSFEEITHAAAPEFVNSNHSESNLEGRSDDKGPEPEALTIGEVDGRTYAFVGFERVGGVAVYDVTDPRDASFVSYVNNRDFSVSVAGGGDLAAAGDLGPESLTFVPAADSPTGRPLVVVGNEVSGTTTLFTVETDGSATDDLVELQLLGVNDFHGRLEPDLRGGVAGAAVLAGAVEQLRGENPDTVLVSAGDNIGASTFPSAIAQDVPTIDVLNAAGLEVSAVGNHEFDQGIDDLTDRVQPLADFPYLGANVYARGTTDPVLPEYAVVERSGVRVAFVGVVTAQTPTLVSPTGVAGLEFGDPVAALDRVAARIEAEDLADVTVALVHDGAEASTCTAVGTEDSDFGRVVRDTTPAVDAIFSAHTHRTYACAFPVTGSDVPRPVVQGGQYGSHLARVGLTYDTATDRVVAATQDLLPMVVGGAAAYPADPTVQAIVDRAVADAEESGSVVIGSVTADVLRARNAAGEVDRGLESPLGNLVADMHLWATSTANPGYSGPPADLAVMNPGGLRADLLGGPGGEVTYRAVADVQPFANTLVVVDLTGAQLATLLEQQWGTPAAPRTRLHLGLSENVTYVYDEAAPVGQRVVSVRVDGRPVDPATTYRVTANSFLAAGGDGFTALAAGAARVDSGQVDLAASVAYVRALSPVSPAALGRAVPVSEAAGGSTTQPQPQGGGGTTVGALVQAGGGAVGARLAATGADAALGLLAGLGLLGAGAALLRARARLRPARTTTG</sequence>
<dbReference type="InterPro" id="IPR006179">
    <property type="entry name" value="5_nucleotidase/apyrase"/>
</dbReference>
<comment type="caution">
    <text evidence="7">The sequence shown here is derived from an EMBL/GenBank/DDBJ whole genome shotgun (WGS) entry which is preliminary data.</text>
</comment>
<dbReference type="SUPFAM" id="SSF50969">
    <property type="entry name" value="YVTN repeat-like/Quinoprotein amine dehydrogenase"/>
    <property type="match status" value="1"/>
</dbReference>
<dbReference type="EMBL" id="BONP01000021">
    <property type="protein sequence ID" value="GIG41190.1"/>
    <property type="molecule type" value="Genomic_DNA"/>
</dbReference>
<dbReference type="InterPro" id="IPR055188">
    <property type="entry name" value="Choice_anch_I"/>
</dbReference>
<dbReference type="Gene3D" id="3.90.780.10">
    <property type="entry name" value="5'-Nucleotidase, C-terminal domain"/>
    <property type="match status" value="1"/>
</dbReference>